<accession>A0A1E5W2G7</accession>
<evidence type="ECO:0000313" key="1">
    <source>
        <dbReference type="EMBL" id="OEL31541.1"/>
    </source>
</evidence>
<proteinExistence type="predicted"/>
<dbReference type="PROSITE" id="PS00284">
    <property type="entry name" value="SERPIN"/>
    <property type="match status" value="1"/>
</dbReference>
<comment type="caution">
    <text evidence="1">The sequence shown here is derived from an EMBL/GenBank/DDBJ whole genome shotgun (WGS) entry which is preliminary data.</text>
</comment>
<dbReference type="InterPro" id="IPR023795">
    <property type="entry name" value="Serpin_CS"/>
</dbReference>
<keyword evidence="2" id="KW-1185">Reference proteome</keyword>
<sequence>MSFVADHPFMFAIVEYEKAEERVRYLRSAAEDEEEPDEPPVAASASFAAAAWCMEKLRGQDDWEGEQDLAWVEEAFFLGAAAVVVQATAMAMETAGDLLDGEAKPPCCQTPRR</sequence>
<dbReference type="AlphaFoldDB" id="A0A1E5W2G7"/>
<name>A0A1E5W2G7_9POAL</name>
<dbReference type="EMBL" id="LWDX02023148">
    <property type="protein sequence ID" value="OEL31541.1"/>
    <property type="molecule type" value="Genomic_DNA"/>
</dbReference>
<evidence type="ECO:0000313" key="2">
    <source>
        <dbReference type="Proteomes" id="UP000095767"/>
    </source>
</evidence>
<gene>
    <name evidence="1" type="ORF">BAE44_0007439</name>
</gene>
<organism evidence="1 2">
    <name type="scientific">Dichanthelium oligosanthes</name>
    <dbReference type="NCBI Taxonomy" id="888268"/>
    <lineage>
        <taxon>Eukaryota</taxon>
        <taxon>Viridiplantae</taxon>
        <taxon>Streptophyta</taxon>
        <taxon>Embryophyta</taxon>
        <taxon>Tracheophyta</taxon>
        <taxon>Spermatophyta</taxon>
        <taxon>Magnoliopsida</taxon>
        <taxon>Liliopsida</taxon>
        <taxon>Poales</taxon>
        <taxon>Poaceae</taxon>
        <taxon>PACMAD clade</taxon>
        <taxon>Panicoideae</taxon>
        <taxon>Panicodae</taxon>
        <taxon>Paniceae</taxon>
        <taxon>Dichantheliinae</taxon>
        <taxon>Dichanthelium</taxon>
    </lineage>
</organism>
<protein>
    <submittedName>
        <fullName evidence="1">Uncharacterized protein</fullName>
    </submittedName>
</protein>
<dbReference type="Proteomes" id="UP000095767">
    <property type="component" value="Unassembled WGS sequence"/>
</dbReference>
<reference evidence="1 2" key="1">
    <citation type="submission" date="2016-09" db="EMBL/GenBank/DDBJ databases">
        <title>The draft genome of Dichanthelium oligosanthes: A C3 panicoid grass species.</title>
        <authorList>
            <person name="Studer A.J."/>
            <person name="Schnable J.C."/>
            <person name="Brutnell T.P."/>
        </authorList>
    </citation>
    <scope>NUCLEOTIDE SEQUENCE [LARGE SCALE GENOMIC DNA]</scope>
    <source>
        <strain evidence="2">cv. Kellogg 1175</strain>
        <tissue evidence="1">Leaf</tissue>
    </source>
</reference>